<dbReference type="Pfam" id="PF00132">
    <property type="entry name" value="Hexapep"/>
    <property type="match status" value="1"/>
</dbReference>
<accession>A0A3B9H3V0</accession>
<dbReference type="EC" id="2.3.1.191" evidence="7"/>
<dbReference type="Proteomes" id="UP000259610">
    <property type="component" value="Unassembled WGS sequence"/>
</dbReference>
<feature type="active site" description="Proton acceptor" evidence="7">
    <location>
        <position position="248"/>
    </location>
</feature>
<dbReference type="HAMAP" id="MF_00523">
    <property type="entry name" value="LpxD"/>
    <property type="match status" value="1"/>
</dbReference>
<sequence>MTVDPRFYAPLGALTLGQIAELTDAVMEGDGDLPVTGIASAANAQAGDLAFLDGNGKSAPEISANAGIFVTNEANLQYVPDGASKLVTRFPRYAHSVAALAMYKPRHLDWTGEARISPDAQVHEGAHVSPGAVIGPGAVVGEGSWIGPNASLGPGVQVGRHCQIGANTSVFCALLGDHVTLLAGARIGEAGFGVLAAPDGQRDAPHFGRVILQDHVSIGANTCIDRGVFEDTIMGERTKIDNLSQIAHNVVFGRSVIMAAFGGISGSVRVGNHAMIGGRVGIADHVRVGDGVSLAASSGLFRNIEDGETWGGTPAKPIRQWMREVAWLQKQANPKKNN</sequence>
<evidence type="ECO:0000256" key="7">
    <source>
        <dbReference type="HAMAP-Rule" id="MF_00523"/>
    </source>
</evidence>
<organism evidence="8 9">
    <name type="scientific">Hyphomonas adhaerens</name>
    <dbReference type="NCBI Taxonomy" id="81029"/>
    <lineage>
        <taxon>Bacteria</taxon>
        <taxon>Pseudomonadati</taxon>
        <taxon>Pseudomonadota</taxon>
        <taxon>Alphaproteobacteria</taxon>
        <taxon>Hyphomonadales</taxon>
        <taxon>Hyphomonadaceae</taxon>
        <taxon>Hyphomonas</taxon>
    </lineage>
</organism>
<gene>
    <name evidence="7 8" type="primary">lpxD</name>
    <name evidence="8" type="ORF">DCG58_19625</name>
</gene>
<evidence type="ECO:0000256" key="6">
    <source>
        <dbReference type="ARBA" id="ARBA00023315"/>
    </source>
</evidence>
<dbReference type="UniPathway" id="UPA00973"/>
<keyword evidence="6 7" id="KW-0012">Acyltransferase</keyword>
<dbReference type="InterPro" id="IPR001451">
    <property type="entry name" value="Hexapep"/>
</dbReference>
<keyword evidence="3 7" id="KW-0808">Transferase</keyword>
<dbReference type="EMBL" id="DMAN01000445">
    <property type="protein sequence ID" value="HAE29375.1"/>
    <property type="molecule type" value="Genomic_DNA"/>
</dbReference>
<comment type="subunit">
    <text evidence="7">Homotrimer.</text>
</comment>
<evidence type="ECO:0000256" key="2">
    <source>
        <dbReference type="ARBA" id="ARBA00022556"/>
    </source>
</evidence>
<dbReference type="GO" id="GO:0103118">
    <property type="term" value="F:UDP-3-O-[(3R)-3-hydroxyacyl]-glucosamine N-acyltransferase activity"/>
    <property type="evidence" value="ECO:0007669"/>
    <property type="project" value="UniProtKB-EC"/>
</dbReference>
<dbReference type="CDD" id="cd03352">
    <property type="entry name" value="LbH_LpxD"/>
    <property type="match status" value="1"/>
</dbReference>
<protein>
    <recommendedName>
        <fullName evidence="7">UDP-3-O-acylglucosamine N-acyltransferase</fullName>
        <ecNumber evidence="7">2.3.1.191</ecNumber>
    </recommendedName>
</protein>
<dbReference type="GO" id="GO:0016020">
    <property type="term" value="C:membrane"/>
    <property type="evidence" value="ECO:0007669"/>
    <property type="project" value="GOC"/>
</dbReference>
<dbReference type="PANTHER" id="PTHR43378">
    <property type="entry name" value="UDP-3-O-ACYLGLUCOSAMINE N-ACYLTRANSFERASE"/>
    <property type="match status" value="1"/>
</dbReference>
<evidence type="ECO:0000256" key="1">
    <source>
        <dbReference type="ARBA" id="ARBA00022516"/>
    </source>
</evidence>
<evidence type="ECO:0000313" key="9">
    <source>
        <dbReference type="Proteomes" id="UP000259610"/>
    </source>
</evidence>
<dbReference type="InterPro" id="IPR018357">
    <property type="entry name" value="Hexapep_transf_CS"/>
</dbReference>
<dbReference type="NCBIfam" id="NF002060">
    <property type="entry name" value="PRK00892.1"/>
    <property type="match status" value="1"/>
</dbReference>
<keyword evidence="4 7" id="KW-0677">Repeat</keyword>
<evidence type="ECO:0000256" key="4">
    <source>
        <dbReference type="ARBA" id="ARBA00022737"/>
    </source>
</evidence>
<dbReference type="RefSeq" id="WP_272993303.1">
    <property type="nucleotide sequence ID" value="NZ_CAJWRG010000021.1"/>
</dbReference>
<dbReference type="Pfam" id="PF14602">
    <property type="entry name" value="Hexapep_2"/>
    <property type="match status" value="1"/>
</dbReference>
<dbReference type="SUPFAM" id="SSF51161">
    <property type="entry name" value="Trimeric LpxA-like enzymes"/>
    <property type="match status" value="1"/>
</dbReference>
<comment type="catalytic activity">
    <reaction evidence="7">
        <text>a UDP-3-O-[(3R)-3-hydroxyacyl]-alpha-D-glucosamine + a (3R)-hydroxyacyl-[ACP] = a UDP-2-N,3-O-bis[(3R)-3-hydroxyacyl]-alpha-D-glucosamine + holo-[ACP] + H(+)</text>
        <dbReference type="Rhea" id="RHEA:53836"/>
        <dbReference type="Rhea" id="RHEA-COMP:9685"/>
        <dbReference type="Rhea" id="RHEA-COMP:9945"/>
        <dbReference type="ChEBI" id="CHEBI:15378"/>
        <dbReference type="ChEBI" id="CHEBI:64479"/>
        <dbReference type="ChEBI" id="CHEBI:78827"/>
        <dbReference type="ChEBI" id="CHEBI:137740"/>
        <dbReference type="ChEBI" id="CHEBI:137748"/>
        <dbReference type="EC" id="2.3.1.191"/>
    </reaction>
</comment>
<dbReference type="AlphaFoldDB" id="A0A3B9H3V0"/>
<comment type="pathway">
    <text evidence="7">Bacterial outer membrane biogenesis; LPS lipid A biosynthesis.</text>
</comment>
<name>A0A3B9H3V0_9PROT</name>
<dbReference type="Gene3D" id="3.40.1390.10">
    <property type="entry name" value="MurE/MurF, N-terminal domain"/>
    <property type="match status" value="1"/>
</dbReference>
<keyword evidence="2 7" id="KW-0441">Lipid A biosynthesis</keyword>
<evidence type="ECO:0000256" key="5">
    <source>
        <dbReference type="ARBA" id="ARBA00023098"/>
    </source>
</evidence>
<dbReference type="PANTHER" id="PTHR43378:SF2">
    <property type="entry name" value="UDP-3-O-ACYLGLUCOSAMINE N-ACYLTRANSFERASE 1, MITOCHONDRIAL-RELATED"/>
    <property type="match status" value="1"/>
</dbReference>
<dbReference type="PROSITE" id="PS00101">
    <property type="entry name" value="HEXAPEP_TRANSFERASES"/>
    <property type="match status" value="1"/>
</dbReference>
<proteinExistence type="inferred from homology"/>
<dbReference type="Gene3D" id="2.160.10.10">
    <property type="entry name" value="Hexapeptide repeat proteins"/>
    <property type="match status" value="1"/>
</dbReference>
<evidence type="ECO:0000256" key="3">
    <source>
        <dbReference type="ARBA" id="ARBA00022679"/>
    </source>
</evidence>
<keyword evidence="1 7" id="KW-0444">Lipid biosynthesis</keyword>
<keyword evidence="5 7" id="KW-0443">Lipid metabolism</keyword>
<reference evidence="8 9" key="1">
    <citation type="journal article" date="2018" name="Nat. Biotechnol.">
        <title>A standardized bacterial taxonomy based on genome phylogeny substantially revises the tree of life.</title>
        <authorList>
            <person name="Parks D.H."/>
            <person name="Chuvochina M."/>
            <person name="Waite D.W."/>
            <person name="Rinke C."/>
            <person name="Skarshewski A."/>
            <person name="Chaumeil P.A."/>
            <person name="Hugenholtz P."/>
        </authorList>
    </citation>
    <scope>NUCLEOTIDE SEQUENCE [LARGE SCALE GENOMIC DNA]</scope>
    <source>
        <strain evidence="8">UBA8733</strain>
    </source>
</reference>
<dbReference type="InterPro" id="IPR011004">
    <property type="entry name" value="Trimer_LpxA-like_sf"/>
</dbReference>
<comment type="similarity">
    <text evidence="7">Belongs to the transferase hexapeptide repeat family. LpxD subfamily.</text>
</comment>
<dbReference type="NCBIfam" id="TIGR01853">
    <property type="entry name" value="lipid_A_lpxD"/>
    <property type="match status" value="1"/>
</dbReference>
<evidence type="ECO:0000313" key="8">
    <source>
        <dbReference type="EMBL" id="HAE29375.1"/>
    </source>
</evidence>
<dbReference type="GO" id="GO:0016410">
    <property type="term" value="F:N-acyltransferase activity"/>
    <property type="evidence" value="ECO:0007669"/>
    <property type="project" value="InterPro"/>
</dbReference>
<comment type="function">
    <text evidence="7">Catalyzes the N-acylation of UDP-3-O-acylglucosamine using 3-hydroxyacyl-ACP as the acyl donor. Is involved in the biosynthesis of lipid A, a phosphorylated glycolipid that anchors the lipopolysaccharide to the outer membrane of the cell.</text>
</comment>
<dbReference type="GO" id="GO:0009245">
    <property type="term" value="P:lipid A biosynthetic process"/>
    <property type="evidence" value="ECO:0007669"/>
    <property type="project" value="UniProtKB-UniRule"/>
</dbReference>
<dbReference type="InterPro" id="IPR007691">
    <property type="entry name" value="LpxD"/>
</dbReference>
<comment type="caution">
    <text evidence="8">The sequence shown here is derived from an EMBL/GenBank/DDBJ whole genome shotgun (WGS) entry which is preliminary data.</text>
</comment>